<accession>A0A1B8G7Z7</accession>
<dbReference type="Proteomes" id="UP000091956">
    <property type="component" value="Unassembled WGS sequence"/>
</dbReference>
<dbReference type="EMBL" id="KV460276">
    <property type="protein sequence ID" value="OBT91958.1"/>
    <property type="molecule type" value="Genomic_DNA"/>
</dbReference>
<keyword evidence="2" id="KW-1185">Reference proteome</keyword>
<protein>
    <submittedName>
        <fullName evidence="1">Uncharacterized protein</fullName>
    </submittedName>
</protein>
<evidence type="ECO:0000313" key="2">
    <source>
        <dbReference type="Proteomes" id="UP000091956"/>
    </source>
</evidence>
<dbReference type="AlphaFoldDB" id="A0A1B8G7Z7"/>
<gene>
    <name evidence="1" type="ORF">VE01_09913</name>
</gene>
<sequence length="131" mass="14909">MLLFGILLSSEDENGLFELSEMWNLVRECVPPLQKLVKYSTVAARDVKVISIMLDYDAKIQRSEWKRLQIVDVVARVLQWEGIERNVGPEGYPGIPEIGIEEVDIISSESLKEMLAYIGNELDIARGPRDF</sequence>
<dbReference type="GeneID" id="28843299"/>
<dbReference type="RefSeq" id="XP_018125691.1">
    <property type="nucleotide sequence ID" value="XM_018279320.2"/>
</dbReference>
<evidence type="ECO:0000313" key="1">
    <source>
        <dbReference type="EMBL" id="OBT91958.1"/>
    </source>
</evidence>
<name>A0A1B8G7Z7_9PEZI</name>
<reference evidence="2" key="2">
    <citation type="journal article" date="2018" name="Nat. Commun.">
        <title>Extreme sensitivity to ultraviolet light in the fungal pathogen causing white-nose syndrome of bats.</title>
        <authorList>
            <person name="Palmer J.M."/>
            <person name="Drees K.P."/>
            <person name="Foster J.T."/>
            <person name="Lindner D.L."/>
        </authorList>
    </citation>
    <scope>NUCLEOTIDE SEQUENCE [LARGE SCALE GENOMIC DNA]</scope>
    <source>
        <strain evidence="2">UAMH 10579</strain>
    </source>
</reference>
<organism evidence="1 2">
    <name type="scientific">Pseudogymnoascus verrucosus</name>
    <dbReference type="NCBI Taxonomy" id="342668"/>
    <lineage>
        <taxon>Eukaryota</taxon>
        <taxon>Fungi</taxon>
        <taxon>Dikarya</taxon>
        <taxon>Ascomycota</taxon>
        <taxon>Pezizomycotina</taxon>
        <taxon>Leotiomycetes</taxon>
        <taxon>Thelebolales</taxon>
        <taxon>Thelebolaceae</taxon>
        <taxon>Pseudogymnoascus</taxon>
    </lineage>
</organism>
<reference evidence="1 2" key="1">
    <citation type="submission" date="2016-03" db="EMBL/GenBank/DDBJ databases">
        <title>Comparative genomics of Pseudogymnoascus destructans, the fungus causing white-nose syndrome of bats.</title>
        <authorList>
            <person name="Palmer J.M."/>
            <person name="Drees K.P."/>
            <person name="Foster J.T."/>
            <person name="Lindner D.L."/>
        </authorList>
    </citation>
    <scope>NUCLEOTIDE SEQUENCE [LARGE SCALE GENOMIC DNA]</scope>
    <source>
        <strain evidence="1 2">UAMH 10579</strain>
    </source>
</reference>
<proteinExistence type="predicted"/>